<comment type="similarity">
    <text evidence="2">Belongs to the type I cytokine receptor family. Type 2 subfamily.</text>
</comment>
<dbReference type="Pfam" id="PF00041">
    <property type="entry name" value="fn3"/>
    <property type="match status" value="2"/>
</dbReference>
<dbReference type="InterPro" id="IPR036116">
    <property type="entry name" value="FN3_sf"/>
</dbReference>
<keyword evidence="9" id="KW-1015">Disulfide bond</keyword>
<keyword evidence="5" id="KW-0732">Signal</keyword>
<keyword evidence="3" id="KW-1003">Cell membrane</keyword>
<reference evidence="14" key="2">
    <citation type="submission" date="2025-08" db="UniProtKB">
        <authorList>
            <consortium name="Ensembl"/>
        </authorList>
    </citation>
    <scope>IDENTIFICATION</scope>
</reference>
<keyword evidence="6" id="KW-0677">Repeat</keyword>
<dbReference type="GO" id="GO:0004896">
    <property type="term" value="F:cytokine receptor activity"/>
    <property type="evidence" value="ECO:0007669"/>
    <property type="project" value="InterPro"/>
</dbReference>
<evidence type="ECO:0000256" key="6">
    <source>
        <dbReference type="ARBA" id="ARBA00022737"/>
    </source>
</evidence>
<dbReference type="GO" id="GO:0005886">
    <property type="term" value="C:plasma membrane"/>
    <property type="evidence" value="ECO:0007669"/>
    <property type="project" value="UniProtKB-SubCell"/>
</dbReference>
<keyword evidence="15" id="KW-1185">Reference proteome</keyword>
<evidence type="ECO:0000256" key="10">
    <source>
        <dbReference type="ARBA" id="ARBA00023170"/>
    </source>
</evidence>
<protein>
    <submittedName>
        <fullName evidence="14">Interleukin-6 receptor subunit beta-like</fullName>
    </submittedName>
</protein>
<keyword evidence="4 12" id="KW-0812">Transmembrane</keyword>
<evidence type="ECO:0000256" key="9">
    <source>
        <dbReference type="ARBA" id="ARBA00023157"/>
    </source>
</evidence>
<comment type="subcellular location">
    <subcellularLocation>
        <location evidence="1">Cell membrane</location>
        <topology evidence="1">Single-pass type I membrane protein</topology>
    </subcellularLocation>
</comment>
<evidence type="ECO:0000259" key="13">
    <source>
        <dbReference type="PROSITE" id="PS50853"/>
    </source>
</evidence>
<dbReference type="GeneTree" id="ENSGT00940000155603"/>
<dbReference type="PROSITE" id="PS01353">
    <property type="entry name" value="HEMATOPO_REC_L_F2"/>
    <property type="match status" value="1"/>
</dbReference>
<dbReference type="InterPro" id="IPR052672">
    <property type="entry name" value="Type1_Cytokine_Rcpt_Type2"/>
</dbReference>
<keyword evidence="8 12" id="KW-0472">Membrane</keyword>
<dbReference type="PANTHER" id="PTHR48423">
    <property type="entry name" value="INTERLEUKIN-27 RECEPTOR SUBUNIT ALPHA"/>
    <property type="match status" value="1"/>
</dbReference>
<evidence type="ECO:0000256" key="11">
    <source>
        <dbReference type="ARBA" id="ARBA00023180"/>
    </source>
</evidence>
<dbReference type="Ensembl" id="ENSECRT00000011960.1">
    <property type="protein sequence ID" value="ENSECRP00000011768.1"/>
    <property type="gene ID" value="ENSECRG00000007843.1"/>
</dbReference>
<evidence type="ECO:0000313" key="14">
    <source>
        <dbReference type="Ensembl" id="ENSECRP00000011768.1"/>
    </source>
</evidence>
<reference evidence="14" key="3">
    <citation type="submission" date="2025-09" db="UniProtKB">
        <authorList>
            <consortium name="Ensembl"/>
        </authorList>
    </citation>
    <scope>IDENTIFICATION</scope>
</reference>
<dbReference type="SMART" id="SM00060">
    <property type="entry name" value="FN3"/>
    <property type="match status" value="5"/>
</dbReference>
<dbReference type="Gene3D" id="2.60.40.10">
    <property type="entry name" value="Immunoglobulins"/>
    <property type="match status" value="5"/>
</dbReference>
<dbReference type="FunFam" id="2.60.40.10:FF:000414">
    <property type="entry name" value="Interleukin-6 receptor subunit beta"/>
    <property type="match status" value="1"/>
</dbReference>
<keyword evidence="11" id="KW-0325">Glycoprotein</keyword>
<dbReference type="InterPro" id="IPR003529">
    <property type="entry name" value="Hematopoietin_rcpt_Gp130_CS"/>
</dbReference>
<dbReference type="PANTHER" id="PTHR48423:SF1">
    <property type="entry name" value="INTERLEUKIN-27 RECEPTOR SUBUNIT ALPHA"/>
    <property type="match status" value="1"/>
</dbReference>
<evidence type="ECO:0000256" key="1">
    <source>
        <dbReference type="ARBA" id="ARBA00004251"/>
    </source>
</evidence>
<gene>
    <name evidence="14" type="primary">LOC114654702</name>
</gene>
<dbReference type="Proteomes" id="UP000694620">
    <property type="component" value="Chromosome 7"/>
</dbReference>
<sequence>MNGDAKQTWNLSHIFRLFLLMFAAYSRIIAELPEKVKNVSCAFILSEHSILCTWHPVTPVKLDTKYFAVLQDHRMKKDFEVKNGQIFGVKTGIMEILNITITARNNVGKTTSDVLTFHSFPSVKIDAPKITSVRVTSSSLTVAWQVQEGIHFDLRCQLKYRKNNVQQWTQVPPMESQRESNYTIRELEPFNNYSVSVSCVGISQIYWSEWAEEKTAKTLEDAPRKAVDVWQFTESSDAAGRRRVHLVWKELDSCSAQGNILGYIVRCKSKEHFCEEIQANCCNTSVSITAESYIFEVFAYNSVGNSPGATLQIPEEDWQDITTLKEVWAFPENQSFWVNWTAPDESAVSEYVVEWCVDTEPCTRDWQHVKNSTASFLQAKFLPFKCYNISVYPIYESRSGKPKTTQVYLKEAAPKEGPSIKETGVTKTEAIIKWEPIKKEKQHGFILYYAISYNVSEQRFFKILNVTTLEYKLHSLTPGTEYIINVKAVNSAGESGNVVVLTTLYLSFTDIIVIAICTTLIFLCMGTFCIARPSKLQKYLWSSVPNPSKSILGKWLVEYRPKKEEHWNVLPPHHHCLQNCELNLDTQKYTMSPSQPSFTDLSLDSQCDHPMLLLPNTTSHTKHLSPNTSFAQQILLTSDYLVESNISVLHDCTDVSSRVLVDSRHGIHAAQNKDENGLIDFAKSFQDTEVLQTYLTLNQISIDATPERTTKTMPREAEILYVQLPVEEPQQGFHFDLAN</sequence>
<evidence type="ECO:0000256" key="2">
    <source>
        <dbReference type="ARBA" id="ARBA00008921"/>
    </source>
</evidence>
<evidence type="ECO:0000313" key="15">
    <source>
        <dbReference type="Proteomes" id="UP000694620"/>
    </source>
</evidence>
<dbReference type="CDD" id="cd00063">
    <property type="entry name" value="FN3"/>
    <property type="match status" value="3"/>
</dbReference>
<dbReference type="InterPro" id="IPR003961">
    <property type="entry name" value="FN3_dom"/>
</dbReference>
<proteinExistence type="inferred from homology"/>
<evidence type="ECO:0000256" key="7">
    <source>
        <dbReference type="ARBA" id="ARBA00022989"/>
    </source>
</evidence>
<feature type="transmembrane region" description="Helical" evidence="12">
    <location>
        <begin position="511"/>
        <end position="531"/>
    </location>
</feature>
<dbReference type="SUPFAM" id="SSF49265">
    <property type="entry name" value="Fibronectin type III"/>
    <property type="match status" value="3"/>
</dbReference>
<evidence type="ECO:0000256" key="4">
    <source>
        <dbReference type="ARBA" id="ARBA00022692"/>
    </source>
</evidence>
<accession>A0A8C4S5B0</accession>
<keyword evidence="7 12" id="KW-1133">Transmembrane helix</keyword>
<dbReference type="InterPro" id="IPR013783">
    <property type="entry name" value="Ig-like_fold"/>
</dbReference>
<evidence type="ECO:0000256" key="5">
    <source>
        <dbReference type="ARBA" id="ARBA00022729"/>
    </source>
</evidence>
<feature type="domain" description="Fibronectin type-III" evidence="13">
    <location>
        <begin position="124"/>
        <end position="221"/>
    </location>
</feature>
<evidence type="ECO:0000256" key="8">
    <source>
        <dbReference type="ARBA" id="ARBA00023136"/>
    </source>
</evidence>
<evidence type="ECO:0000256" key="3">
    <source>
        <dbReference type="ARBA" id="ARBA00022475"/>
    </source>
</evidence>
<dbReference type="PROSITE" id="PS50853">
    <property type="entry name" value="FN3"/>
    <property type="match status" value="2"/>
</dbReference>
<feature type="domain" description="Fibronectin type-III" evidence="13">
    <location>
        <begin position="414"/>
        <end position="509"/>
    </location>
</feature>
<name>A0A8C4S5B0_ERPCA</name>
<dbReference type="AlphaFoldDB" id="A0A8C4S5B0"/>
<organism evidence="14 15">
    <name type="scientific">Erpetoichthys calabaricus</name>
    <name type="common">Rope fish</name>
    <name type="synonym">Calamoichthys calabaricus</name>
    <dbReference type="NCBI Taxonomy" id="27687"/>
    <lineage>
        <taxon>Eukaryota</taxon>
        <taxon>Metazoa</taxon>
        <taxon>Chordata</taxon>
        <taxon>Craniata</taxon>
        <taxon>Vertebrata</taxon>
        <taxon>Euteleostomi</taxon>
        <taxon>Actinopterygii</taxon>
        <taxon>Polypteriformes</taxon>
        <taxon>Polypteridae</taxon>
        <taxon>Erpetoichthys</taxon>
    </lineage>
</organism>
<evidence type="ECO:0000256" key="12">
    <source>
        <dbReference type="SAM" id="Phobius"/>
    </source>
</evidence>
<keyword evidence="10" id="KW-0675">Receptor</keyword>
<reference evidence="14" key="1">
    <citation type="submission" date="2021-06" db="EMBL/GenBank/DDBJ databases">
        <authorList>
            <consortium name="Wellcome Sanger Institute Data Sharing"/>
        </authorList>
    </citation>
    <scope>NUCLEOTIDE SEQUENCE [LARGE SCALE GENOMIC DNA]</scope>
</reference>